<dbReference type="AlphaFoldDB" id="A0A917S988"/>
<keyword evidence="2" id="KW-1185">Reference proteome</keyword>
<reference evidence="1" key="1">
    <citation type="journal article" date="2014" name="Int. J. Syst. Evol. Microbiol.">
        <title>Complete genome sequence of Corynebacterium casei LMG S-19264T (=DSM 44701T), isolated from a smear-ripened cheese.</title>
        <authorList>
            <consortium name="US DOE Joint Genome Institute (JGI-PGF)"/>
            <person name="Walter F."/>
            <person name="Albersmeier A."/>
            <person name="Kalinowski J."/>
            <person name="Ruckert C."/>
        </authorList>
    </citation>
    <scope>NUCLEOTIDE SEQUENCE</scope>
    <source>
        <strain evidence="1">CGMCC 4.7306</strain>
    </source>
</reference>
<dbReference type="GO" id="GO:0006355">
    <property type="term" value="P:regulation of DNA-templated transcription"/>
    <property type="evidence" value="ECO:0007669"/>
    <property type="project" value="InterPro"/>
</dbReference>
<name>A0A917S988_9ACTN</name>
<sequence>MLQALGVSTEAESLYVQIARQEDVALDELPRNGSEDPEALLGELQELGLVIEPSPGRVRALPLAEAAKGIRDRRVAEIDAAVRAAEAMSLHMWESVAPSIGIEVLIGREAASKAMADLCHHSQTEIAAFDRPPYVNTHQPTVAYLEENSPEYQALTRGVSVRAVYHPGFDMERLSELTLFLRHGEQAKLGDVPMKLILIDRKAAVLPAPQSYNPGQEVRVTVVRHPVVVEALVSLFEAVWERSVAIRPTDTGELQQDPRRDALVSLLMSGATDSAIAGQFGVTERSVRRWIAELMDELDVRTRLQLGAALARTQAFRRDNRQLF</sequence>
<comment type="caution">
    <text evidence="1">The sequence shown here is derived from an EMBL/GenBank/DDBJ whole genome shotgun (WGS) entry which is preliminary data.</text>
</comment>
<dbReference type="EMBL" id="BMMZ01000005">
    <property type="protein sequence ID" value="GGL63938.1"/>
    <property type="molecule type" value="Genomic_DNA"/>
</dbReference>
<dbReference type="Gene3D" id="1.10.10.10">
    <property type="entry name" value="Winged helix-like DNA-binding domain superfamily/Winged helix DNA-binding domain"/>
    <property type="match status" value="1"/>
</dbReference>
<accession>A0A917S988</accession>
<evidence type="ECO:0000313" key="2">
    <source>
        <dbReference type="Proteomes" id="UP000613840"/>
    </source>
</evidence>
<proteinExistence type="predicted"/>
<dbReference type="InterPro" id="IPR051797">
    <property type="entry name" value="TrmB-like"/>
</dbReference>
<organism evidence="1 2">
    <name type="scientific">Microlunatus endophyticus</name>
    <dbReference type="NCBI Taxonomy" id="1716077"/>
    <lineage>
        <taxon>Bacteria</taxon>
        <taxon>Bacillati</taxon>
        <taxon>Actinomycetota</taxon>
        <taxon>Actinomycetes</taxon>
        <taxon>Propionibacteriales</taxon>
        <taxon>Propionibacteriaceae</taxon>
        <taxon>Microlunatus</taxon>
    </lineage>
</organism>
<dbReference type="InterPro" id="IPR016032">
    <property type="entry name" value="Sig_transdc_resp-reg_C-effctor"/>
</dbReference>
<evidence type="ECO:0000313" key="1">
    <source>
        <dbReference type="EMBL" id="GGL63938.1"/>
    </source>
</evidence>
<evidence type="ECO:0008006" key="3">
    <source>
        <dbReference type="Google" id="ProtNLM"/>
    </source>
</evidence>
<dbReference type="SUPFAM" id="SSF46894">
    <property type="entry name" value="C-terminal effector domain of the bipartite response regulators"/>
    <property type="match status" value="1"/>
</dbReference>
<dbReference type="PANTHER" id="PTHR34293">
    <property type="entry name" value="HTH-TYPE TRANSCRIPTIONAL REGULATOR TRMBL2"/>
    <property type="match status" value="1"/>
</dbReference>
<dbReference type="GO" id="GO:0003677">
    <property type="term" value="F:DNA binding"/>
    <property type="evidence" value="ECO:0007669"/>
    <property type="project" value="InterPro"/>
</dbReference>
<dbReference type="RefSeq" id="WP_188895509.1">
    <property type="nucleotide sequence ID" value="NZ_BMMZ01000005.1"/>
</dbReference>
<dbReference type="PANTHER" id="PTHR34293:SF1">
    <property type="entry name" value="HTH-TYPE TRANSCRIPTIONAL REGULATOR TRMBL2"/>
    <property type="match status" value="1"/>
</dbReference>
<reference evidence="1" key="2">
    <citation type="submission" date="2020-09" db="EMBL/GenBank/DDBJ databases">
        <authorList>
            <person name="Sun Q."/>
            <person name="Zhou Y."/>
        </authorList>
    </citation>
    <scope>NUCLEOTIDE SEQUENCE</scope>
    <source>
        <strain evidence="1">CGMCC 4.7306</strain>
    </source>
</reference>
<dbReference type="InterPro" id="IPR036388">
    <property type="entry name" value="WH-like_DNA-bd_sf"/>
</dbReference>
<dbReference type="Proteomes" id="UP000613840">
    <property type="component" value="Unassembled WGS sequence"/>
</dbReference>
<protein>
    <recommendedName>
        <fullName evidence="3">Regulatory protein, luxR family</fullName>
    </recommendedName>
</protein>
<gene>
    <name evidence="1" type="ORF">GCM10011575_22920</name>
</gene>